<evidence type="ECO:0000313" key="4">
    <source>
        <dbReference type="Proteomes" id="UP000750711"/>
    </source>
</evidence>
<feature type="domain" description="Nephrocystin 3-like N-terminal" evidence="2">
    <location>
        <begin position="37"/>
        <end position="75"/>
    </location>
</feature>
<dbReference type="InterPro" id="IPR027417">
    <property type="entry name" value="P-loop_NTPase"/>
</dbReference>
<organism evidence="3 4">
    <name type="scientific">Trichoglossum hirsutum</name>
    <dbReference type="NCBI Taxonomy" id="265104"/>
    <lineage>
        <taxon>Eukaryota</taxon>
        <taxon>Fungi</taxon>
        <taxon>Dikarya</taxon>
        <taxon>Ascomycota</taxon>
        <taxon>Pezizomycotina</taxon>
        <taxon>Geoglossomycetes</taxon>
        <taxon>Geoglossales</taxon>
        <taxon>Geoglossaceae</taxon>
        <taxon>Trichoglossum</taxon>
    </lineage>
</organism>
<keyword evidence="4" id="KW-1185">Reference proteome</keyword>
<name>A0A9P8L7N3_9PEZI</name>
<proteinExistence type="predicted"/>
<dbReference type="AlphaFoldDB" id="A0A9P8L7N3"/>
<accession>A0A9P8L7N3</accession>
<dbReference type="Gene3D" id="3.40.50.300">
    <property type="entry name" value="P-loop containing nucleotide triphosphate hydrolases"/>
    <property type="match status" value="1"/>
</dbReference>
<reference evidence="3" key="1">
    <citation type="submission" date="2021-03" db="EMBL/GenBank/DDBJ databases">
        <title>Comparative genomics and phylogenomic investigation of the class Geoglossomycetes provide insights into ecological specialization and systematics.</title>
        <authorList>
            <person name="Melie T."/>
            <person name="Pirro S."/>
            <person name="Miller A.N."/>
            <person name="Quandt A."/>
        </authorList>
    </citation>
    <scope>NUCLEOTIDE SEQUENCE</scope>
    <source>
        <strain evidence="3">CAQ_001_2017</strain>
    </source>
</reference>
<feature type="domain" description="Nephrocystin 3-like N-terminal" evidence="2">
    <location>
        <begin position="94"/>
        <end position="218"/>
    </location>
</feature>
<dbReference type="Pfam" id="PF24883">
    <property type="entry name" value="NPHP3_N"/>
    <property type="match status" value="2"/>
</dbReference>
<dbReference type="Proteomes" id="UP000750711">
    <property type="component" value="Unassembled WGS sequence"/>
</dbReference>
<dbReference type="PANTHER" id="PTHR10039">
    <property type="entry name" value="AMELOGENIN"/>
    <property type="match status" value="1"/>
</dbReference>
<dbReference type="SUPFAM" id="SSF52540">
    <property type="entry name" value="P-loop containing nucleoside triphosphate hydrolases"/>
    <property type="match status" value="1"/>
</dbReference>
<dbReference type="PANTHER" id="PTHR10039:SF15">
    <property type="entry name" value="NACHT DOMAIN-CONTAINING PROTEIN"/>
    <property type="match status" value="1"/>
</dbReference>
<keyword evidence="1" id="KW-0677">Repeat</keyword>
<dbReference type="InterPro" id="IPR056884">
    <property type="entry name" value="NPHP3-like_N"/>
</dbReference>
<gene>
    <name evidence="3" type="ORF">GP486_007206</name>
</gene>
<comment type="caution">
    <text evidence="3">The sequence shown here is derived from an EMBL/GenBank/DDBJ whole genome shotgun (WGS) entry which is preliminary data.</text>
</comment>
<evidence type="ECO:0000259" key="2">
    <source>
        <dbReference type="Pfam" id="PF24883"/>
    </source>
</evidence>
<dbReference type="EMBL" id="JAGHQM010001915">
    <property type="protein sequence ID" value="KAH0551577.1"/>
    <property type="molecule type" value="Genomic_DNA"/>
</dbReference>
<evidence type="ECO:0000256" key="1">
    <source>
        <dbReference type="ARBA" id="ARBA00022737"/>
    </source>
</evidence>
<evidence type="ECO:0000313" key="3">
    <source>
        <dbReference type="EMBL" id="KAH0551577.1"/>
    </source>
</evidence>
<protein>
    <recommendedName>
        <fullName evidence="2">Nephrocystin 3-like N-terminal domain-containing protein</fullName>
    </recommendedName>
</protein>
<sequence>MCSWVTGRIDSVDIRDWLSPFDHKRKHNDIRSKRIDGTGGWILETPQFQSWRYQSDSERYLWCHGGPGTGKTILTYMKSFMPSLSYMLIYFVRSLIIDELSKSVSCDDTGVAYIYCDYAVRGDQTAENMIASLTKQLSLRTTSMPDPVRELYERCNQRKSRPDLSDTMETLKLLCAGFKQVFIVLDALDECDEQARRSVLTQLEKLDHSISRCFLTSRHHLLDVEKRYGKYPQIEVNAKDQDIHQFLQIKIEEDEGLSEMMKSKQSLKDEVIGTITSKAMN</sequence>
<feature type="non-terminal residue" evidence="3">
    <location>
        <position position="281"/>
    </location>
</feature>